<evidence type="ECO:0000313" key="4">
    <source>
        <dbReference type="Proteomes" id="UP001341281"/>
    </source>
</evidence>
<dbReference type="Pfam" id="PF20241">
    <property type="entry name" value="DUF6598"/>
    <property type="match status" value="1"/>
</dbReference>
<sequence length="264" mass="29916">MHQEFMACKLSEAKECRLADDPDADDDDEEEEEEEEEELERMHQWVIEQRKELAAWSQEAETRILGYDPKQGGLYHSRIYSVYDLAPFDHDDESSHHRVQITHGIDSTMLILTGPKRGLALISSAYVETNLIIKGDQRHGDRELSKGILEISGIERQVLKKYELALLLTGLVLWIITKSLVLHDSRLAHITSGKKLPPIKLLLSIANASQIEDGEITMYMDPKVNGSSQYEITVVTTILHVKIYGFVKYGLSMGPHMCSVIKAE</sequence>
<protein>
    <recommendedName>
        <fullName evidence="2">DUF6598 domain-containing protein</fullName>
    </recommendedName>
</protein>
<gene>
    <name evidence="3" type="ORF">U9M48_041501</name>
</gene>
<dbReference type="EMBL" id="CP144754">
    <property type="protein sequence ID" value="WVZ95778.1"/>
    <property type="molecule type" value="Genomic_DNA"/>
</dbReference>
<reference evidence="3 4" key="1">
    <citation type="submission" date="2024-02" db="EMBL/GenBank/DDBJ databases">
        <title>High-quality chromosome-scale genome assembly of Pensacola bahiagrass (Paspalum notatum Flugge var. saurae).</title>
        <authorList>
            <person name="Vega J.M."/>
            <person name="Podio M."/>
            <person name="Orjuela J."/>
            <person name="Siena L.A."/>
            <person name="Pessino S.C."/>
            <person name="Combes M.C."/>
            <person name="Mariac C."/>
            <person name="Albertini E."/>
            <person name="Pupilli F."/>
            <person name="Ortiz J.P.A."/>
            <person name="Leblanc O."/>
        </authorList>
    </citation>
    <scope>NUCLEOTIDE SEQUENCE [LARGE SCALE GENOMIC DNA]</scope>
    <source>
        <strain evidence="3">R1</strain>
        <tissue evidence="3">Leaf</tissue>
    </source>
</reference>
<evidence type="ECO:0000313" key="3">
    <source>
        <dbReference type="EMBL" id="WVZ95778.1"/>
    </source>
</evidence>
<evidence type="ECO:0000256" key="1">
    <source>
        <dbReference type="SAM" id="MobiDB-lite"/>
    </source>
</evidence>
<dbReference type="Proteomes" id="UP001341281">
    <property type="component" value="Chromosome 10"/>
</dbReference>
<proteinExistence type="predicted"/>
<dbReference type="InterPro" id="IPR046533">
    <property type="entry name" value="DUF6598"/>
</dbReference>
<evidence type="ECO:0000259" key="2">
    <source>
        <dbReference type="Pfam" id="PF20241"/>
    </source>
</evidence>
<organism evidence="3 4">
    <name type="scientific">Paspalum notatum var. saurae</name>
    <dbReference type="NCBI Taxonomy" id="547442"/>
    <lineage>
        <taxon>Eukaryota</taxon>
        <taxon>Viridiplantae</taxon>
        <taxon>Streptophyta</taxon>
        <taxon>Embryophyta</taxon>
        <taxon>Tracheophyta</taxon>
        <taxon>Spermatophyta</taxon>
        <taxon>Magnoliopsida</taxon>
        <taxon>Liliopsida</taxon>
        <taxon>Poales</taxon>
        <taxon>Poaceae</taxon>
        <taxon>PACMAD clade</taxon>
        <taxon>Panicoideae</taxon>
        <taxon>Andropogonodae</taxon>
        <taxon>Paspaleae</taxon>
        <taxon>Paspalinae</taxon>
        <taxon>Paspalum</taxon>
    </lineage>
</organism>
<name>A0AAQ3UNH3_PASNO</name>
<feature type="region of interest" description="Disordered" evidence="1">
    <location>
        <begin position="16"/>
        <end position="39"/>
    </location>
</feature>
<accession>A0AAQ3UNH3</accession>
<dbReference type="AlphaFoldDB" id="A0AAQ3UNH3"/>
<keyword evidence="4" id="KW-1185">Reference proteome</keyword>
<feature type="domain" description="DUF6598" evidence="2">
    <location>
        <begin position="100"/>
        <end position="150"/>
    </location>
</feature>
<feature type="compositionally biased region" description="Acidic residues" evidence="1">
    <location>
        <begin position="21"/>
        <end position="39"/>
    </location>
</feature>